<dbReference type="AlphaFoldDB" id="G3H3T3"/>
<accession>G3H3T3</accession>
<feature type="compositionally biased region" description="Basic and acidic residues" evidence="1">
    <location>
        <begin position="47"/>
        <end position="57"/>
    </location>
</feature>
<organism evidence="2 3">
    <name type="scientific">Cricetulus griseus</name>
    <name type="common">Chinese hamster</name>
    <name type="synonym">Cricetulus barabensis griseus</name>
    <dbReference type="NCBI Taxonomy" id="10029"/>
    <lineage>
        <taxon>Eukaryota</taxon>
        <taxon>Metazoa</taxon>
        <taxon>Chordata</taxon>
        <taxon>Craniata</taxon>
        <taxon>Vertebrata</taxon>
        <taxon>Euteleostomi</taxon>
        <taxon>Mammalia</taxon>
        <taxon>Eutheria</taxon>
        <taxon>Euarchontoglires</taxon>
        <taxon>Glires</taxon>
        <taxon>Rodentia</taxon>
        <taxon>Myomorpha</taxon>
        <taxon>Muroidea</taxon>
        <taxon>Cricetidae</taxon>
        <taxon>Cricetinae</taxon>
        <taxon>Cricetulus</taxon>
    </lineage>
</organism>
<evidence type="ECO:0000256" key="1">
    <source>
        <dbReference type="SAM" id="MobiDB-lite"/>
    </source>
</evidence>
<feature type="region of interest" description="Disordered" evidence="1">
    <location>
        <begin position="24"/>
        <end position="57"/>
    </location>
</feature>
<reference evidence="3" key="1">
    <citation type="journal article" date="2011" name="Nat. Biotechnol.">
        <title>The genomic sequence of the Chinese hamster ovary (CHO)-K1 cell line.</title>
        <authorList>
            <person name="Xu X."/>
            <person name="Nagarajan H."/>
            <person name="Lewis N.E."/>
            <person name="Pan S."/>
            <person name="Cai Z."/>
            <person name="Liu X."/>
            <person name="Chen W."/>
            <person name="Xie M."/>
            <person name="Wang W."/>
            <person name="Hammond S."/>
            <person name="Andersen M.R."/>
            <person name="Neff N."/>
            <person name="Passarelli B."/>
            <person name="Koh W."/>
            <person name="Fan H.C."/>
            <person name="Wang J."/>
            <person name="Gui Y."/>
            <person name="Lee K.H."/>
            <person name="Betenbaugh M.J."/>
            <person name="Quake S.R."/>
            <person name="Famili I."/>
            <person name="Palsson B.O."/>
            <person name="Wang J."/>
        </authorList>
    </citation>
    <scope>NUCLEOTIDE SEQUENCE [LARGE SCALE GENOMIC DNA]</scope>
    <source>
        <strain evidence="3">CHO K1 cell line</strain>
    </source>
</reference>
<evidence type="ECO:0000313" key="2">
    <source>
        <dbReference type="EMBL" id="EGV97161.1"/>
    </source>
</evidence>
<name>G3H3T3_CRIGR</name>
<dbReference type="EMBL" id="JH000131">
    <property type="protein sequence ID" value="EGV97161.1"/>
    <property type="molecule type" value="Genomic_DNA"/>
</dbReference>
<dbReference type="InParanoid" id="G3H3T3"/>
<dbReference type="Proteomes" id="UP000001075">
    <property type="component" value="Unassembled WGS sequence"/>
</dbReference>
<sequence>MSVNLEELKHQVIMLSAGCQPPLWTRAPSSPASDWLPLAPQQATSEPRAHPAKEAKR</sequence>
<dbReference type="STRING" id="10029.G3H3T3"/>
<gene>
    <name evidence="2" type="ORF">I79_004918</name>
</gene>
<protein>
    <submittedName>
        <fullName evidence="2">Protein FAM100A</fullName>
    </submittedName>
</protein>
<evidence type="ECO:0000313" key="3">
    <source>
        <dbReference type="Proteomes" id="UP000001075"/>
    </source>
</evidence>
<proteinExistence type="predicted"/>